<dbReference type="RefSeq" id="WP_344412888.1">
    <property type="nucleotide sequence ID" value="NZ_BAAANN010000002.1"/>
</dbReference>
<dbReference type="Proteomes" id="UP001501116">
    <property type="component" value="Unassembled WGS sequence"/>
</dbReference>
<keyword evidence="5" id="KW-0503">Monooxygenase</keyword>
<comment type="caution">
    <text evidence="5">The sequence shown here is derived from an EMBL/GenBank/DDBJ whole genome shotgun (WGS) entry which is preliminary data.</text>
</comment>
<evidence type="ECO:0000313" key="6">
    <source>
        <dbReference type="Proteomes" id="UP001501116"/>
    </source>
</evidence>
<proteinExistence type="predicted"/>
<dbReference type="EMBL" id="BAAANN010000002">
    <property type="protein sequence ID" value="GAA1940765.1"/>
    <property type="molecule type" value="Genomic_DNA"/>
</dbReference>
<name>A0ABN2Q3W5_9PSEU</name>
<dbReference type="Pfam" id="PF01494">
    <property type="entry name" value="FAD_binding_3"/>
    <property type="match status" value="1"/>
</dbReference>
<dbReference type="PANTHER" id="PTHR43004">
    <property type="entry name" value="TRK SYSTEM POTASSIUM UPTAKE PROTEIN"/>
    <property type="match status" value="1"/>
</dbReference>
<dbReference type="GO" id="GO:0004497">
    <property type="term" value="F:monooxygenase activity"/>
    <property type="evidence" value="ECO:0007669"/>
    <property type="project" value="UniProtKB-KW"/>
</dbReference>
<keyword evidence="5" id="KW-0560">Oxidoreductase</keyword>
<dbReference type="SUPFAM" id="SSF51905">
    <property type="entry name" value="FAD/NAD(P)-binding domain"/>
    <property type="match status" value="1"/>
</dbReference>
<dbReference type="Gene3D" id="3.30.70.2450">
    <property type="match status" value="1"/>
</dbReference>
<keyword evidence="2" id="KW-0285">Flavoprotein</keyword>
<comment type="cofactor">
    <cofactor evidence="1">
        <name>FAD</name>
        <dbReference type="ChEBI" id="CHEBI:57692"/>
    </cofactor>
</comment>
<dbReference type="Pfam" id="PF21274">
    <property type="entry name" value="Rng_hyd_C"/>
    <property type="match status" value="1"/>
</dbReference>
<dbReference type="PANTHER" id="PTHR43004:SF19">
    <property type="entry name" value="BINDING MONOOXYGENASE, PUTATIVE (JCVI)-RELATED"/>
    <property type="match status" value="1"/>
</dbReference>
<evidence type="ECO:0000259" key="4">
    <source>
        <dbReference type="Pfam" id="PF01494"/>
    </source>
</evidence>
<dbReference type="Gene3D" id="3.50.50.60">
    <property type="entry name" value="FAD/NAD(P)-binding domain"/>
    <property type="match status" value="1"/>
</dbReference>
<evidence type="ECO:0000256" key="2">
    <source>
        <dbReference type="ARBA" id="ARBA00022630"/>
    </source>
</evidence>
<evidence type="ECO:0000256" key="1">
    <source>
        <dbReference type="ARBA" id="ARBA00001974"/>
    </source>
</evidence>
<organism evidence="5 6">
    <name type="scientific">Amycolatopsis minnesotensis</name>
    <dbReference type="NCBI Taxonomy" id="337894"/>
    <lineage>
        <taxon>Bacteria</taxon>
        <taxon>Bacillati</taxon>
        <taxon>Actinomycetota</taxon>
        <taxon>Actinomycetes</taxon>
        <taxon>Pseudonocardiales</taxon>
        <taxon>Pseudonocardiaceae</taxon>
        <taxon>Amycolatopsis</taxon>
    </lineage>
</organism>
<feature type="domain" description="FAD-binding" evidence="4">
    <location>
        <begin position="2"/>
        <end position="340"/>
    </location>
</feature>
<gene>
    <name evidence="5" type="ORF">GCM10009754_05040</name>
</gene>
<evidence type="ECO:0000313" key="5">
    <source>
        <dbReference type="EMBL" id="GAA1940765.1"/>
    </source>
</evidence>
<dbReference type="InterPro" id="IPR050641">
    <property type="entry name" value="RIFMO-like"/>
</dbReference>
<evidence type="ECO:0000256" key="3">
    <source>
        <dbReference type="ARBA" id="ARBA00022827"/>
    </source>
</evidence>
<dbReference type="InterPro" id="IPR036188">
    <property type="entry name" value="FAD/NAD-bd_sf"/>
</dbReference>
<keyword evidence="3" id="KW-0274">FAD</keyword>
<sequence>MADVVIIGAGPAGLALAYELALADVDAVVLEQREERLEQIKGGTMQPRTIELFDLRGLVEPLSEHAFERERVGGHFGGLPVPLDCSGWNTRHPTPVGLPQWTIEKVLEEHATALGARVLRGRAVTAVEQDESSVTVHAGGETFEARYVVACDGARSTVRKFLGLPFPGRDGTFTGTLTDITLTSTSDLVPKRAGHFSDLMRSANGYWAMLVPVGGDLYRLTAGVTGEQAERDSPVTEAEVAKALTAVYGEETRLGRILHASRFSDATRQLERYRHGRILFAGDAAHIHPPYGGQGLNLGVQDAMNLGWKLASTVHGHTGESLLDTYHDERHPPAASVLRHTAAQRVLADPKPGEDVTALRDVLTDLLRVPEANHRMAGLMSGLALRYDLGGGHPLVGHRIPDADLVTANGRTRVAELFRAGRAVLLDLSGDSGAEPLAHPTVDVLPAKCAEDLGATRVLIRPDGYVCWAGDGDPAAAAERWFGHPDRFCRGRNV</sequence>
<dbReference type="PRINTS" id="PR00420">
    <property type="entry name" value="RNGMNOXGNASE"/>
</dbReference>
<dbReference type="InterPro" id="IPR002938">
    <property type="entry name" value="FAD-bd"/>
</dbReference>
<dbReference type="Gene3D" id="3.40.30.120">
    <property type="match status" value="1"/>
</dbReference>
<accession>A0ABN2Q3W5</accession>
<protein>
    <submittedName>
        <fullName evidence="5">FAD-dependent monooxygenase</fullName>
    </submittedName>
</protein>
<keyword evidence="6" id="KW-1185">Reference proteome</keyword>
<reference evidence="5 6" key="1">
    <citation type="journal article" date="2019" name="Int. J. Syst. Evol. Microbiol.">
        <title>The Global Catalogue of Microorganisms (GCM) 10K type strain sequencing project: providing services to taxonomists for standard genome sequencing and annotation.</title>
        <authorList>
            <consortium name="The Broad Institute Genomics Platform"/>
            <consortium name="The Broad Institute Genome Sequencing Center for Infectious Disease"/>
            <person name="Wu L."/>
            <person name="Ma J."/>
        </authorList>
    </citation>
    <scope>NUCLEOTIDE SEQUENCE [LARGE SCALE GENOMIC DNA]</scope>
    <source>
        <strain evidence="5 6">JCM 14545</strain>
    </source>
</reference>